<keyword evidence="1" id="KW-0479">Metal-binding</keyword>
<accession>A0A1A8RXR0</accession>
<dbReference type="SMART" id="SM00249">
    <property type="entry name" value="PHD"/>
    <property type="match status" value="1"/>
</dbReference>
<evidence type="ECO:0000256" key="4">
    <source>
        <dbReference type="SAM" id="MobiDB-lite"/>
    </source>
</evidence>
<evidence type="ECO:0000256" key="3">
    <source>
        <dbReference type="ARBA" id="ARBA00022833"/>
    </source>
</evidence>
<evidence type="ECO:0000259" key="5">
    <source>
        <dbReference type="SMART" id="SM00249"/>
    </source>
</evidence>
<feature type="domain" description="Zinc finger PHD-type" evidence="5">
    <location>
        <begin position="50"/>
        <end position="100"/>
    </location>
</feature>
<keyword evidence="3" id="KW-0862">Zinc</keyword>
<evidence type="ECO:0000256" key="2">
    <source>
        <dbReference type="ARBA" id="ARBA00022771"/>
    </source>
</evidence>
<evidence type="ECO:0000256" key="1">
    <source>
        <dbReference type="ARBA" id="ARBA00022723"/>
    </source>
</evidence>
<dbReference type="EMBL" id="HAEH01020243">
    <property type="protein sequence ID" value="SBS10487.1"/>
    <property type="molecule type" value="Transcribed_RNA"/>
</dbReference>
<dbReference type="AlphaFoldDB" id="A0A1A8RXR0"/>
<reference evidence="6" key="2">
    <citation type="submission" date="2016-06" db="EMBL/GenBank/DDBJ databases">
        <title>The genome of a short-lived fish provides insights into sex chromosome evolution and the genetic control of aging.</title>
        <authorList>
            <person name="Reichwald K."/>
            <person name="Felder M."/>
            <person name="Petzold A."/>
            <person name="Koch P."/>
            <person name="Groth M."/>
            <person name="Platzer M."/>
        </authorList>
    </citation>
    <scope>NUCLEOTIDE SEQUENCE</scope>
    <source>
        <tissue evidence="6">Brain</tissue>
    </source>
</reference>
<feature type="compositionally biased region" description="Polar residues" evidence="4">
    <location>
        <begin position="123"/>
        <end position="144"/>
    </location>
</feature>
<feature type="region of interest" description="Disordered" evidence="4">
    <location>
        <begin position="110"/>
        <end position="144"/>
    </location>
</feature>
<feature type="non-terminal residue" evidence="6">
    <location>
        <position position="1"/>
    </location>
</feature>
<sequence length="170" mass="18241">THCLTPPLEPMPSSSWTCKNCRVCHRCGVTSSGQWANHPFLCESCDPALPCPFCGQAPDLCTLEECLTCTTCFRSIHAECSNQIGKGRAGSESYVCSSCRPQELELISNSTSPGLPSVPPTKIPQSQNLVEAPTSSPSPHRTVRSITSDLPQTLVETICAPSIQIPTLPQ</sequence>
<dbReference type="GO" id="GO:0008270">
    <property type="term" value="F:zinc ion binding"/>
    <property type="evidence" value="ECO:0007669"/>
    <property type="project" value="UniProtKB-KW"/>
</dbReference>
<dbReference type="InterPro" id="IPR001965">
    <property type="entry name" value="Znf_PHD"/>
</dbReference>
<organism evidence="6">
    <name type="scientific">Nothobranchius rachovii</name>
    <name type="common">bluefin notho</name>
    <dbReference type="NCBI Taxonomy" id="451742"/>
    <lineage>
        <taxon>Eukaryota</taxon>
        <taxon>Metazoa</taxon>
        <taxon>Chordata</taxon>
        <taxon>Craniata</taxon>
        <taxon>Vertebrata</taxon>
        <taxon>Euteleostomi</taxon>
        <taxon>Actinopterygii</taxon>
        <taxon>Neopterygii</taxon>
        <taxon>Teleostei</taxon>
        <taxon>Neoteleostei</taxon>
        <taxon>Acanthomorphata</taxon>
        <taxon>Ovalentaria</taxon>
        <taxon>Atherinomorphae</taxon>
        <taxon>Cyprinodontiformes</taxon>
        <taxon>Nothobranchiidae</taxon>
        <taxon>Nothobranchius</taxon>
    </lineage>
</organism>
<feature type="non-terminal residue" evidence="6">
    <location>
        <position position="170"/>
    </location>
</feature>
<proteinExistence type="predicted"/>
<name>A0A1A8RXR0_9TELE</name>
<gene>
    <name evidence="6" type="primary">MLL3</name>
</gene>
<evidence type="ECO:0000313" key="6">
    <source>
        <dbReference type="EMBL" id="SBS10487.1"/>
    </source>
</evidence>
<reference evidence="6" key="1">
    <citation type="submission" date="2016-05" db="EMBL/GenBank/DDBJ databases">
        <authorList>
            <person name="Lavstsen T."/>
            <person name="Jespersen J.S."/>
        </authorList>
    </citation>
    <scope>NUCLEOTIDE SEQUENCE</scope>
    <source>
        <tissue evidence="6">Brain</tissue>
    </source>
</reference>
<protein>
    <submittedName>
        <fullName evidence="6">Myeloid/lymphoid or mixed-lineage leukemia 3</fullName>
    </submittedName>
</protein>
<keyword evidence="2" id="KW-0863">Zinc-finger</keyword>